<organism evidence="2 3">
    <name type="scientific">Streptomyces pyxinicus</name>
    <dbReference type="NCBI Taxonomy" id="2970331"/>
    <lineage>
        <taxon>Bacteria</taxon>
        <taxon>Bacillati</taxon>
        <taxon>Actinomycetota</taxon>
        <taxon>Actinomycetes</taxon>
        <taxon>Kitasatosporales</taxon>
        <taxon>Streptomycetaceae</taxon>
        <taxon>Streptomyces</taxon>
    </lineage>
</organism>
<dbReference type="Proteomes" id="UP001205612">
    <property type="component" value="Unassembled WGS sequence"/>
</dbReference>
<sequence>MQKDIIHNDPLAGDEQNRKPGIGITITVPFRNADEGGDDTEE</sequence>
<evidence type="ECO:0000256" key="1">
    <source>
        <dbReference type="SAM" id="MobiDB-lite"/>
    </source>
</evidence>
<accession>A0ABT2BAE2</accession>
<feature type="region of interest" description="Disordered" evidence="1">
    <location>
        <begin position="1"/>
        <end position="22"/>
    </location>
</feature>
<protein>
    <submittedName>
        <fullName evidence="2">Uncharacterized protein</fullName>
    </submittedName>
</protein>
<evidence type="ECO:0000313" key="2">
    <source>
        <dbReference type="EMBL" id="MCS0605371.1"/>
    </source>
</evidence>
<dbReference type="RefSeq" id="WP_258782488.1">
    <property type="nucleotide sequence ID" value="NZ_JANUGP010000031.1"/>
</dbReference>
<evidence type="ECO:0000313" key="3">
    <source>
        <dbReference type="Proteomes" id="UP001205612"/>
    </source>
</evidence>
<reference evidence="2 3" key="1">
    <citation type="submission" date="2022-08" db="EMBL/GenBank/DDBJ databases">
        <authorList>
            <person name="Somphong A."/>
            <person name="Phongsopitanun W."/>
        </authorList>
    </citation>
    <scope>NUCLEOTIDE SEQUENCE [LARGE SCALE GENOMIC DNA]</scope>
    <source>
        <strain evidence="2 3">LP11</strain>
    </source>
</reference>
<name>A0ABT2BAE2_9ACTN</name>
<comment type="caution">
    <text evidence="2">The sequence shown here is derived from an EMBL/GenBank/DDBJ whole genome shotgun (WGS) entry which is preliminary data.</text>
</comment>
<dbReference type="EMBL" id="JANUGP010000031">
    <property type="protein sequence ID" value="MCS0605371.1"/>
    <property type="molecule type" value="Genomic_DNA"/>
</dbReference>
<gene>
    <name evidence="2" type="ORF">NX794_29815</name>
</gene>
<proteinExistence type="predicted"/>
<keyword evidence="3" id="KW-1185">Reference proteome</keyword>